<dbReference type="HAMAP" id="MF_01080">
    <property type="entry name" value="TruB_bact"/>
    <property type="match status" value="1"/>
</dbReference>
<dbReference type="PANTHER" id="PTHR13767:SF2">
    <property type="entry name" value="PSEUDOURIDYLATE SYNTHASE TRUB1"/>
    <property type="match status" value="1"/>
</dbReference>
<dbReference type="InterPro" id="IPR036974">
    <property type="entry name" value="PUA_sf"/>
</dbReference>
<dbReference type="EMBL" id="LOEE01000031">
    <property type="protein sequence ID" value="KXG75798.1"/>
    <property type="molecule type" value="Genomic_DNA"/>
</dbReference>
<dbReference type="InterPro" id="IPR014780">
    <property type="entry name" value="tRNA_psdUridine_synth_TruB"/>
</dbReference>
<dbReference type="RefSeq" id="WP_068556146.1">
    <property type="nucleotide sequence ID" value="NZ_LOEE01000031.1"/>
</dbReference>
<dbReference type="SUPFAM" id="SSF55120">
    <property type="entry name" value="Pseudouridine synthase"/>
    <property type="match status" value="1"/>
</dbReference>
<dbReference type="Pfam" id="PF01509">
    <property type="entry name" value="TruB_N"/>
    <property type="match status" value="1"/>
</dbReference>
<dbReference type="EC" id="5.4.99.25" evidence="5"/>
<dbReference type="GO" id="GO:0160148">
    <property type="term" value="F:tRNA pseudouridine(55) synthase activity"/>
    <property type="evidence" value="ECO:0007669"/>
    <property type="project" value="UniProtKB-EC"/>
</dbReference>
<protein>
    <recommendedName>
        <fullName evidence="5">tRNA pseudouridine synthase B</fullName>
        <ecNumber evidence="5">5.4.99.25</ecNumber>
    </recommendedName>
    <alternativeName>
        <fullName evidence="5">tRNA pseudouridine(55) synthase</fullName>
        <shortName evidence="5">Psi55 synthase</shortName>
    </alternativeName>
    <alternativeName>
        <fullName evidence="5">tRNA pseudouridylate synthase</fullName>
    </alternativeName>
    <alternativeName>
        <fullName evidence="5">tRNA-uridine isomerase</fullName>
    </alternativeName>
</protein>
<dbReference type="STRING" id="520762.AN619_15520"/>
<keyword evidence="4 5" id="KW-0413">Isomerase</keyword>
<comment type="function">
    <text evidence="5">Responsible for synthesis of pseudouridine from uracil-55 in the psi GC loop of transfer RNAs.</text>
</comment>
<feature type="active site" description="Nucleophile" evidence="5">
    <location>
        <position position="38"/>
    </location>
</feature>
<dbReference type="SUPFAM" id="SSF88697">
    <property type="entry name" value="PUA domain-like"/>
    <property type="match status" value="1"/>
</dbReference>
<evidence type="ECO:0000256" key="3">
    <source>
        <dbReference type="ARBA" id="ARBA00022694"/>
    </source>
</evidence>
<dbReference type="InterPro" id="IPR020103">
    <property type="entry name" value="PsdUridine_synth_cat_dom_sf"/>
</dbReference>
<reference evidence="8 9" key="1">
    <citation type="submission" date="2015-12" db="EMBL/GenBank/DDBJ databases">
        <title>Draft genome sequence of the thermoanaerobe Thermotalea metallivorans, an isolate from the runoff channel of the Great Artesian Basin, Australia.</title>
        <authorList>
            <person name="Patel B.K."/>
        </authorList>
    </citation>
    <scope>NUCLEOTIDE SEQUENCE [LARGE SCALE GENOMIC DNA]</scope>
    <source>
        <strain evidence="8 9">B2-1</strain>
    </source>
</reference>
<evidence type="ECO:0000256" key="1">
    <source>
        <dbReference type="ARBA" id="ARBA00000385"/>
    </source>
</evidence>
<dbReference type="Pfam" id="PF16198">
    <property type="entry name" value="TruB_C_2"/>
    <property type="match status" value="1"/>
</dbReference>
<dbReference type="AlphaFoldDB" id="A0A140L5H3"/>
<comment type="similarity">
    <text evidence="2 5">Belongs to the pseudouridine synthase TruB family. Type 1 subfamily.</text>
</comment>
<evidence type="ECO:0000256" key="5">
    <source>
        <dbReference type="HAMAP-Rule" id="MF_01080"/>
    </source>
</evidence>
<evidence type="ECO:0000313" key="9">
    <source>
        <dbReference type="Proteomes" id="UP000070456"/>
    </source>
</evidence>
<gene>
    <name evidence="5 8" type="primary">truB</name>
    <name evidence="8" type="ORF">AN619_15520</name>
</gene>
<dbReference type="InterPro" id="IPR032819">
    <property type="entry name" value="TruB_C"/>
</dbReference>
<evidence type="ECO:0000256" key="4">
    <source>
        <dbReference type="ARBA" id="ARBA00023235"/>
    </source>
</evidence>
<name>A0A140L5H3_9FIRM</name>
<comment type="catalytic activity">
    <reaction evidence="1 5">
        <text>uridine(55) in tRNA = pseudouridine(55) in tRNA</text>
        <dbReference type="Rhea" id="RHEA:42532"/>
        <dbReference type="Rhea" id="RHEA-COMP:10101"/>
        <dbReference type="Rhea" id="RHEA-COMP:10102"/>
        <dbReference type="ChEBI" id="CHEBI:65314"/>
        <dbReference type="ChEBI" id="CHEBI:65315"/>
        <dbReference type="EC" id="5.4.99.25"/>
    </reaction>
</comment>
<dbReference type="Gene3D" id="3.30.2350.10">
    <property type="entry name" value="Pseudouridine synthase"/>
    <property type="match status" value="1"/>
</dbReference>
<dbReference type="GO" id="GO:0031119">
    <property type="term" value="P:tRNA pseudouridine synthesis"/>
    <property type="evidence" value="ECO:0007669"/>
    <property type="project" value="UniProtKB-UniRule"/>
</dbReference>
<evidence type="ECO:0000313" key="8">
    <source>
        <dbReference type="EMBL" id="KXG75798.1"/>
    </source>
</evidence>
<comment type="caution">
    <text evidence="8">The sequence shown here is derived from an EMBL/GenBank/DDBJ whole genome shotgun (WGS) entry which is preliminary data.</text>
</comment>
<dbReference type="InterPro" id="IPR015947">
    <property type="entry name" value="PUA-like_sf"/>
</dbReference>
<evidence type="ECO:0000259" key="7">
    <source>
        <dbReference type="Pfam" id="PF16198"/>
    </source>
</evidence>
<dbReference type="GO" id="GO:1990481">
    <property type="term" value="P:mRNA pseudouridine synthesis"/>
    <property type="evidence" value="ECO:0007669"/>
    <property type="project" value="TreeGrafter"/>
</dbReference>
<evidence type="ECO:0000256" key="2">
    <source>
        <dbReference type="ARBA" id="ARBA00005642"/>
    </source>
</evidence>
<feature type="domain" description="tRNA pseudouridylate synthase B C-terminal" evidence="7">
    <location>
        <begin position="171"/>
        <end position="211"/>
    </location>
</feature>
<dbReference type="Gene3D" id="2.30.130.10">
    <property type="entry name" value="PUA domain"/>
    <property type="match status" value="1"/>
</dbReference>
<dbReference type="OrthoDB" id="9802309at2"/>
<dbReference type="PROSITE" id="PS50890">
    <property type="entry name" value="PUA"/>
    <property type="match status" value="1"/>
</dbReference>
<accession>A0A140L5H3</accession>
<dbReference type="NCBIfam" id="TIGR00431">
    <property type="entry name" value="TruB"/>
    <property type="match status" value="1"/>
</dbReference>
<dbReference type="PATRIC" id="fig|520762.4.peg.1720"/>
<dbReference type="PANTHER" id="PTHR13767">
    <property type="entry name" value="TRNA-PSEUDOURIDINE SYNTHASE"/>
    <property type="match status" value="1"/>
</dbReference>
<evidence type="ECO:0000259" key="6">
    <source>
        <dbReference type="Pfam" id="PF01509"/>
    </source>
</evidence>
<proteinExistence type="inferred from homology"/>
<keyword evidence="3 5" id="KW-0819">tRNA processing</keyword>
<dbReference type="GO" id="GO:0003723">
    <property type="term" value="F:RNA binding"/>
    <property type="evidence" value="ECO:0007669"/>
    <property type="project" value="InterPro"/>
</dbReference>
<dbReference type="InterPro" id="IPR002501">
    <property type="entry name" value="PsdUridine_synth_N"/>
</dbReference>
<organism evidence="8 9">
    <name type="scientific">Thermotalea metallivorans</name>
    <dbReference type="NCBI Taxonomy" id="520762"/>
    <lineage>
        <taxon>Bacteria</taxon>
        <taxon>Bacillati</taxon>
        <taxon>Bacillota</taxon>
        <taxon>Clostridia</taxon>
        <taxon>Peptostreptococcales</taxon>
        <taxon>Thermotaleaceae</taxon>
        <taxon>Thermotalea</taxon>
    </lineage>
</organism>
<dbReference type="Proteomes" id="UP000070456">
    <property type="component" value="Unassembled WGS sequence"/>
</dbReference>
<feature type="domain" description="Pseudouridine synthase II N-terminal" evidence="6">
    <location>
        <begin position="23"/>
        <end position="170"/>
    </location>
</feature>
<dbReference type="CDD" id="cd02573">
    <property type="entry name" value="PseudoU_synth_EcTruB"/>
    <property type="match status" value="1"/>
</dbReference>
<keyword evidence="9" id="KW-1185">Reference proteome</keyword>
<sequence length="296" mass="34006">MDGIVNVLKPPKMSSHDVVSFIRKIFNIKKVGHTGTLDPMAAGVLPICLGKATKISQYLLDDVKRYRCEMVLGSNTDTQDRWGTVIQSRPVRVRESDIVEVFHRFQGEILQIPPMYSALKHKGKKLYELAREGKNVEREARKVWIYGLNIIHIDHDRILFDVLCSKGTYVRTLCEDIGNQLNCGAYMSFLIRTASGRFTLEEAVTLETLQSIAPDMLQSRYLYGMDYPFIHMPRIDIKKSSMKYVLNGNDIYEKNIIDGHGLKEGVMVRLYGDHRFVALGRVKKDKELYIDIERVF</sequence>